<dbReference type="eggNOG" id="KOG1257">
    <property type="taxonomic scope" value="Eukaryota"/>
</dbReference>
<dbReference type="EMBL" id="CM000784">
    <property type="protein sequence ID" value="AQK96448.1"/>
    <property type="molecule type" value="Genomic_DNA"/>
</dbReference>
<sequence>MDPVGPPLPTVPALQLQRRRHGETRSCRVPAEGNGAQQLRDGGFHPAVRRGQQQHPRPRSGAQEEEEVLLARSRTRGEPSVVFPVPSEDCVAGFVEVEAAHMPWEDYAERLRGGGTDLRVRTDAIDWIWKVGRSPRSMQSSLISRVCVPIPSIRAMNLTVLPLDRFTRTKEGKSWTTQLLSVACLSLAAKMEETYVPPSLDLQLVLPIFNGAAYIYEAHVRRYFKISSYVSPSYSEHHRRVLQMTSLDACRSVKRFIDTHGPDALDRIIRAAEQEAKRT</sequence>
<protein>
    <submittedName>
        <fullName evidence="2">Uncharacterized protein</fullName>
    </submittedName>
</protein>
<dbReference type="Gene3D" id="1.10.472.10">
    <property type="entry name" value="Cyclin-like"/>
    <property type="match status" value="1"/>
</dbReference>
<dbReference type="InterPro" id="IPR036915">
    <property type="entry name" value="Cyclin-like_sf"/>
</dbReference>
<proteinExistence type="predicted"/>
<dbReference type="eggNOG" id="KOG1877">
    <property type="taxonomic scope" value="Eukaryota"/>
</dbReference>
<dbReference type="InterPro" id="IPR006671">
    <property type="entry name" value="Cyclin_N"/>
</dbReference>
<dbReference type="eggNOG" id="KOG0656">
    <property type="taxonomic scope" value="Eukaryota"/>
</dbReference>
<dbReference type="SUPFAM" id="SSF47954">
    <property type="entry name" value="Cyclin-like"/>
    <property type="match status" value="1"/>
</dbReference>
<name>K7V716_MAIZE</name>
<dbReference type="InParanoid" id="K7V716"/>
<evidence type="ECO:0000313" key="2">
    <source>
        <dbReference type="EMBL" id="AQK96448.1"/>
    </source>
</evidence>
<accession>K7V716</accession>
<dbReference type="STRING" id="4577.K7V716"/>
<gene>
    <name evidence="2" type="ORF">ZEAMMB73_Zm00001d011290</name>
</gene>
<evidence type="ECO:0000256" key="1">
    <source>
        <dbReference type="SAM" id="MobiDB-lite"/>
    </source>
</evidence>
<reference evidence="2" key="1">
    <citation type="submission" date="2015-12" db="EMBL/GenBank/DDBJ databases">
        <title>Update maize B73 reference genome by single molecule sequencing technologies.</title>
        <authorList>
            <consortium name="Maize Genome Sequencing Project"/>
            <person name="Ware D."/>
        </authorList>
    </citation>
    <scope>NUCLEOTIDE SEQUENCE</scope>
    <source>
        <tissue evidence="2">Seedling</tissue>
    </source>
</reference>
<feature type="region of interest" description="Disordered" evidence="1">
    <location>
        <begin position="1"/>
        <end position="68"/>
    </location>
</feature>
<dbReference type="HOGENOM" id="CLU_998767_0_0_1"/>
<feature type="compositionally biased region" description="Pro residues" evidence="1">
    <location>
        <begin position="1"/>
        <end position="10"/>
    </location>
</feature>
<dbReference type="Pfam" id="PF00134">
    <property type="entry name" value="Cyclin_N"/>
    <property type="match status" value="1"/>
</dbReference>
<dbReference type="AlphaFoldDB" id="K7V716"/>
<dbReference type="PaxDb" id="4577-GRMZM2G175150_P03"/>
<organism evidence="2">
    <name type="scientific">Zea mays</name>
    <name type="common">Maize</name>
    <dbReference type="NCBI Taxonomy" id="4577"/>
    <lineage>
        <taxon>Eukaryota</taxon>
        <taxon>Viridiplantae</taxon>
        <taxon>Streptophyta</taxon>
        <taxon>Embryophyta</taxon>
        <taxon>Tracheophyta</taxon>
        <taxon>Spermatophyta</taxon>
        <taxon>Magnoliopsida</taxon>
        <taxon>Liliopsida</taxon>
        <taxon>Poales</taxon>
        <taxon>Poaceae</taxon>
        <taxon>PACMAD clade</taxon>
        <taxon>Panicoideae</taxon>
        <taxon>Andropogonodae</taxon>
        <taxon>Andropogoneae</taxon>
        <taxon>Tripsacinae</taxon>
        <taxon>Zea</taxon>
    </lineage>
</organism>